<evidence type="ECO:0008006" key="3">
    <source>
        <dbReference type="Google" id="ProtNLM"/>
    </source>
</evidence>
<dbReference type="Proteomes" id="UP001183176">
    <property type="component" value="Unassembled WGS sequence"/>
</dbReference>
<protein>
    <recommendedName>
        <fullName evidence="3">SnoaL-like domain-containing protein</fullName>
    </recommendedName>
</protein>
<comment type="caution">
    <text evidence="1">The sequence shown here is derived from an EMBL/GenBank/DDBJ whole genome shotgun (WGS) entry which is preliminary data.</text>
</comment>
<dbReference type="SUPFAM" id="SSF54427">
    <property type="entry name" value="NTF2-like"/>
    <property type="match status" value="2"/>
</dbReference>
<organism evidence="1 2">
    <name type="scientific">Jatrophihabitans lederbergiae</name>
    <dbReference type="NCBI Taxonomy" id="3075547"/>
    <lineage>
        <taxon>Bacteria</taxon>
        <taxon>Bacillati</taxon>
        <taxon>Actinomycetota</taxon>
        <taxon>Actinomycetes</taxon>
        <taxon>Jatrophihabitantales</taxon>
        <taxon>Jatrophihabitantaceae</taxon>
        <taxon>Jatrophihabitans</taxon>
    </lineage>
</organism>
<proteinExistence type="predicted"/>
<keyword evidence="2" id="KW-1185">Reference proteome</keyword>
<dbReference type="EMBL" id="JAVREH010000005">
    <property type="protein sequence ID" value="MDT0261025.1"/>
    <property type="molecule type" value="Genomic_DNA"/>
</dbReference>
<accession>A0ABU2J7R2</accession>
<name>A0ABU2J7R2_9ACTN</name>
<dbReference type="Gene3D" id="3.10.450.50">
    <property type="match status" value="2"/>
</dbReference>
<sequence length="254" mass="28401">MRLKDKTQAISKSIETGARHPIAYIDSRRYVQHNLSLEDGLGPLLEYFDQLPASQSKVNPLRALEDGDISLAHIEYHIEPYGHVVGFEIHRWEDGRIVEHWDNLQAMPEVVNASGHTMVDGPVEVVDLDRALPNKLLVEDFVRTVLIGSDASALTKFLHDDSLIEHNPHGSDGGDSLRAVLRAASDTACVRHQRLHRVIGEGNFCLTLGEGLVEGQHSAIFDLFRVAEAKIVEHWDVTEPIPARSDWKNDNGKF</sequence>
<gene>
    <name evidence="1" type="ORF">RM423_06410</name>
</gene>
<evidence type="ECO:0000313" key="2">
    <source>
        <dbReference type="Proteomes" id="UP001183176"/>
    </source>
</evidence>
<dbReference type="InterPro" id="IPR032710">
    <property type="entry name" value="NTF2-like_dom_sf"/>
</dbReference>
<evidence type="ECO:0000313" key="1">
    <source>
        <dbReference type="EMBL" id="MDT0261025.1"/>
    </source>
</evidence>
<dbReference type="RefSeq" id="WP_311422180.1">
    <property type="nucleotide sequence ID" value="NZ_JAVREH010000005.1"/>
</dbReference>
<reference evidence="2" key="1">
    <citation type="submission" date="2023-07" db="EMBL/GenBank/DDBJ databases">
        <title>30 novel species of actinomycetes from the DSMZ collection.</title>
        <authorList>
            <person name="Nouioui I."/>
        </authorList>
    </citation>
    <scope>NUCLEOTIDE SEQUENCE [LARGE SCALE GENOMIC DNA]</scope>
    <source>
        <strain evidence="2">DSM 44399</strain>
    </source>
</reference>